<gene>
    <name evidence="1" type="ORF">M514_26808</name>
</gene>
<sequence length="108" mass="11480">MKIDGKRQASLTVTDDWPRSIGCGQSSVTVNKAGRLTAASSTPPKQEAKACPSLLDYRPCVLLLCAMTKSCLTFTSTSILCCSPATDVQCFGFVSVSEFRIGPTPELS</sequence>
<protein>
    <submittedName>
        <fullName evidence="1">Uncharacterized protein</fullName>
    </submittedName>
</protein>
<accession>A0A085MUV5</accession>
<dbReference type="AlphaFoldDB" id="A0A085MUV5"/>
<proteinExistence type="predicted"/>
<name>A0A085MUV5_9BILA</name>
<dbReference type="Proteomes" id="UP000030758">
    <property type="component" value="Unassembled WGS sequence"/>
</dbReference>
<evidence type="ECO:0000313" key="1">
    <source>
        <dbReference type="EMBL" id="KFD61001.1"/>
    </source>
</evidence>
<organism evidence="1">
    <name type="scientific">Trichuris suis</name>
    <name type="common">pig whipworm</name>
    <dbReference type="NCBI Taxonomy" id="68888"/>
    <lineage>
        <taxon>Eukaryota</taxon>
        <taxon>Metazoa</taxon>
        <taxon>Ecdysozoa</taxon>
        <taxon>Nematoda</taxon>
        <taxon>Enoplea</taxon>
        <taxon>Dorylaimia</taxon>
        <taxon>Trichinellida</taxon>
        <taxon>Trichuridae</taxon>
        <taxon>Trichuris</taxon>
    </lineage>
</organism>
<reference evidence="1" key="1">
    <citation type="journal article" date="2014" name="Nat. Genet.">
        <title>Genome and transcriptome of the porcine whipworm Trichuris suis.</title>
        <authorList>
            <person name="Jex A.R."/>
            <person name="Nejsum P."/>
            <person name="Schwarz E.M."/>
            <person name="Hu L."/>
            <person name="Young N.D."/>
            <person name="Hall R.S."/>
            <person name="Korhonen P.K."/>
            <person name="Liao S."/>
            <person name="Thamsborg S."/>
            <person name="Xia J."/>
            <person name="Xu P."/>
            <person name="Wang S."/>
            <person name="Scheerlinck J.P."/>
            <person name="Hofmann A."/>
            <person name="Sternberg P.W."/>
            <person name="Wang J."/>
            <person name="Gasser R.B."/>
        </authorList>
    </citation>
    <scope>NUCLEOTIDE SEQUENCE [LARGE SCALE GENOMIC DNA]</scope>
    <source>
        <strain evidence="1">DCEP-RM93F</strain>
    </source>
</reference>
<dbReference type="EMBL" id="KL367639">
    <property type="protein sequence ID" value="KFD61001.1"/>
    <property type="molecule type" value="Genomic_DNA"/>
</dbReference>